<dbReference type="OrthoDB" id="3254233at2759"/>
<evidence type="ECO:0000313" key="2">
    <source>
        <dbReference type="Proteomes" id="UP000054477"/>
    </source>
</evidence>
<sequence>PLPSPPAHLLLDQKIQASLIAMRDHIKVDTPFNVNKLESMLADHPNQPFVQSVMTGLRNGFWPLDDGEWKVELEEVIDNYSTDEGDLDAIRNFRDKERSANRWSDELSNLELLPGMKMSPMFVVWQNSKARVVTDHSGSGINDGIPKSEAKVRYDDMHPFGQSLR</sequence>
<reference evidence="2" key="2">
    <citation type="submission" date="2015-01" db="EMBL/GenBank/DDBJ databases">
        <title>Evolutionary Origins and Diversification of the Mycorrhizal Mutualists.</title>
        <authorList>
            <consortium name="DOE Joint Genome Institute"/>
            <consortium name="Mycorrhizal Genomics Consortium"/>
            <person name="Kohler A."/>
            <person name="Kuo A."/>
            <person name="Nagy L.G."/>
            <person name="Floudas D."/>
            <person name="Copeland A."/>
            <person name="Barry K.W."/>
            <person name="Cichocki N."/>
            <person name="Veneault-Fourrey C."/>
            <person name="LaButti K."/>
            <person name="Lindquist E.A."/>
            <person name="Lipzen A."/>
            <person name="Lundell T."/>
            <person name="Morin E."/>
            <person name="Murat C."/>
            <person name="Riley R."/>
            <person name="Ohm R."/>
            <person name="Sun H."/>
            <person name="Tunlid A."/>
            <person name="Henrissat B."/>
            <person name="Grigoriev I.V."/>
            <person name="Hibbett D.S."/>
            <person name="Martin F."/>
        </authorList>
    </citation>
    <scope>NUCLEOTIDE SEQUENCE [LARGE SCALE GENOMIC DNA]</scope>
    <source>
        <strain evidence="2">LaAM-08-1</strain>
    </source>
</reference>
<reference evidence="1 2" key="1">
    <citation type="submission" date="2014-04" db="EMBL/GenBank/DDBJ databases">
        <authorList>
            <consortium name="DOE Joint Genome Institute"/>
            <person name="Kuo A."/>
            <person name="Kohler A."/>
            <person name="Nagy L.G."/>
            <person name="Floudas D."/>
            <person name="Copeland A."/>
            <person name="Barry K.W."/>
            <person name="Cichocki N."/>
            <person name="Veneault-Fourrey C."/>
            <person name="LaButti K."/>
            <person name="Lindquist E.A."/>
            <person name="Lipzen A."/>
            <person name="Lundell T."/>
            <person name="Morin E."/>
            <person name="Murat C."/>
            <person name="Sun H."/>
            <person name="Tunlid A."/>
            <person name="Henrissat B."/>
            <person name="Grigoriev I.V."/>
            <person name="Hibbett D.S."/>
            <person name="Martin F."/>
            <person name="Nordberg H.P."/>
            <person name="Cantor M.N."/>
            <person name="Hua S.X."/>
        </authorList>
    </citation>
    <scope>NUCLEOTIDE SEQUENCE [LARGE SCALE GENOMIC DNA]</scope>
    <source>
        <strain evidence="1 2">LaAM-08-1</strain>
    </source>
</reference>
<feature type="non-terminal residue" evidence="1">
    <location>
        <position position="165"/>
    </location>
</feature>
<protein>
    <submittedName>
        <fullName evidence="1">Uncharacterized protein</fullName>
    </submittedName>
</protein>
<keyword evidence="2" id="KW-1185">Reference proteome</keyword>
<dbReference type="HOGENOM" id="CLU_006058_1_0_1"/>
<gene>
    <name evidence="1" type="ORF">K443DRAFT_63230</name>
</gene>
<name>A0A0C9XCG0_9AGAR</name>
<dbReference type="EMBL" id="KN838651">
    <property type="protein sequence ID" value="KIJ99243.1"/>
    <property type="molecule type" value="Genomic_DNA"/>
</dbReference>
<accession>A0A0C9XCG0</accession>
<organism evidence="1 2">
    <name type="scientific">Laccaria amethystina LaAM-08-1</name>
    <dbReference type="NCBI Taxonomy" id="1095629"/>
    <lineage>
        <taxon>Eukaryota</taxon>
        <taxon>Fungi</taxon>
        <taxon>Dikarya</taxon>
        <taxon>Basidiomycota</taxon>
        <taxon>Agaricomycotina</taxon>
        <taxon>Agaricomycetes</taxon>
        <taxon>Agaricomycetidae</taxon>
        <taxon>Agaricales</taxon>
        <taxon>Agaricineae</taxon>
        <taxon>Hydnangiaceae</taxon>
        <taxon>Laccaria</taxon>
    </lineage>
</organism>
<feature type="non-terminal residue" evidence="1">
    <location>
        <position position="1"/>
    </location>
</feature>
<proteinExistence type="predicted"/>
<dbReference type="Proteomes" id="UP000054477">
    <property type="component" value="Unassembled WGS sequence"/>
</dbReference>
<dbReference type="AlphaFoldDB" id="A0A0C9XCG0"/>
<evidence type="ECO:0000313" key="1">
    <source>
        <dbReference type="EMBL" id="KIJ99243.1"/>
    </source>
</evidence>